<dbReference type="Proteomes" id="UP000546324">
    <property type="component" value="Unassembled WGS sequence"/>
</dbReference>
<keyword evidence="1" id="KW-1133">Transmembrane helix</keyword>
<organism evidence="2 3">
    <name type="scientific">Actinomadura coerulea</name>
    <dbReference type="NCBI Taxonomy" id="46159"/>
    <lineage>
        <taxon>Bacteria</taxon>
        <taxon>Bacillati</taxon>
        <taxon>Actinomycetota</taxon>
        <taxon>Actinomycetes</taxon>
        <taxon>Streptosporangiales</taxon>
        <taxon>Thermomonosporaceae</taxon>
        <taxon>Actinomadura</taxon>
    </lineage>
</organism>
<protein>
    <submittedName>
        <fullName evidence="2">Drug/metabolite transporter (DMT)-like permease</fullName>
    </submittedName>
</protein>
<name>A0A7X0L300_9ACTN</name>
<keyword evidence="1" id="KW-0472">Membrane</keyword>
<evidence type="ECO:0000256" key="1">
    <source>
        <dbReference type="SAM" id="Phobius"/>
    </source>
</evidence>
<accession>A0A7X0L300</accession>
<dbReference type="AlphaFoldDB" id="A0A7X0L300"/>
<feature type="transmembrane region" description="Helical" evidence="1">
    <location>
        <begin position="47"/>
        <end position="65"/>
    </location>
</feature>
<proteinExistence type="predicted"/>
<evidence type="ECO:0000313" key="3">
    <source>
        <dbReference type="Proteomes" id="UP000546324"/>
    </source>
</evidence>
<feature type="transmembrane region" description="Helical" evidence="1">
    <location>
        <begin position="21"/>
        <end position="41"/>
    </location>
</feature>
<feature type="transmembrane region" description="Helical" evidence="1">
    <location>
        <begin position="188"/>
        <end position="211"/>
    </location>
</feature>
<comment type="caution">
    <text evidence="2">The sequence shown here is derived from an EMBL/GenBank/DDBJ whole genome shotgun (WGS) entry which is preliminary data.</text>
</comment>
<keyword evidence="1" id="KW-0812">Transmembrane</keyword>
<gene>
    <name evidence="2" type="ORF">BKA00_007102</name>
</gene>
<feature type="transmembrane region" description="Helical" evidence="1">
    <location>
        <begin position="258"/>
        <end position="280"/>
    </location>
</feature>
<feature type="transmembrane region" description="Helical" evidence="1">
    <location>
        <begin position="223"/>
        <end position="246"/>
    </location>
</feature>
<sequence length="471" mass="49091">MSSTATSPQSAEAGGRARGPVQMNLAFLCQAIGIGAITAMAALQGSFWIVVPGTLMLLLIVRPRGLRSGWNKVQKRAIWRITGGNLGVNLGWPFAGQLIGIGAASAIMAVGPVSVGLLDDIRARFWKPIWLRGGVLLGIVFVTEPWNGAQFSIWGVLGAACAAWHFWNIPKCLSAFGDDDAKKDRGMLLSNLLAMPVIALVAIVVSAFAGWSWVAGDVTVGSVAATIGKGFFAALFVMVVPILLINRAAKHMKPSTQGVMFAFSPIVSGIVGFIGAHFGLISGNQAISLVNAVGILMVSGFAYWVIRVREGAKAVAGDGTVRVDDGHEQPQAPLVEPKNPWVRPAGGHVTEPDWVTAQRVPADGELLVTHAGTVKITTENGVGVARFPDGCRLAYRKGDLSVEMGSVDGGTFTPGSFTGAQGHGVSDISVVIGGVPVRFSGPVGVDIDLTAGTVELDQRGTVRLGCVTAAE</sequence>
<reference evidence="2 3" key="1">
    <citation type="submission" date="2020-08" db="EMBL/GenBank/DDBJ databases">
        <title>Sequencing the genomes of 1000 actinobacteria strains.</title>
        <authorList>
            <person name="Klenk H.-P."/>
        </authorList>
    </citation>
    <scope>NUCLEOTIDE SEQUENCE [LARGE SCALE GENOMIC DNA]</scope>
    <source>
        <strain evidence="2 3">DSM 43675</strain>
    </source>
</reference>
<keyword evidence="3" id="KW-1185">Reference proteome</keyword>
<evidence type="ECO:0000313" key="2">
    <source>
        <dbReference type="EMBL" id="MBB6400188.1"/>
    </source>
</evidence>
<feature type="transmembrane region" description="Helical" evidence="1">
    <location>
        <begin position="149"/>
        <end position="167"/>
    </location>
</feature>
<feature type="transmembrane region" description="Helical" evidence="1">
    <location>
        <begin position="286"/>
        <end position="306"/>
    </location>
</feature>
<dbReference type="EMBL" id="JACHMQ010000001">
    <property type="protein sequence ID" value="MBB6400188.1"/>
    <property type="molecule type" value="Genomic_DNA"/>
</dbReference>